<dbReference type="PROSITE" id="PS50145">
    <property type="entry name" value="ZF_TRAF"/>
    <property type="match status" value="2"/>
</dbReference>
<evidence type="ECO:0008006" key="10">
    <source>
        <dbReference type="Google" id="ProtNLM"/>
    </source>
</evidence>
<evidence type="ECO:0000313" key="8">
    <source>
        <dbReference type="EMBL" id="OIW27145.1"/>
    </source>
</evidence>
<dbReference type="InterPro" id="IPR001293">
    <property type="entry name" value="Znf_TRAF"/>
</dbReference>
<feature type="compositionally biased region" description="Pro residues" evidence="5">
    <location>
        <begin position="75"/>
        <end position="89"/>
    </location>
</feature>
<dbReference type="STRING" id="1408157.A0A1J7J1E0"/>
<proteinExistence type="predicted"/>
<name>A0A1J7J1E0_9PEZI</name>
<dbReference type="EMBL" id="KV875099">
    <property type="protein sequence ID" value="OIW27145.1"/>
    <property type="molecule type" value="Genomic_DNA"/>
</dbReference>
<evidence type="ECO:0000256" key="4">
    <source>
        <dbReference type="PROSITE-ProRule" id="PRU00207"/>
    </source>
</evidence>
<dbReference type="PROSITE" id="PS50089">
    <property type="entry name" value="ZF_RING_2"/>
    <property type="match status" value="1"/>
</dbReference>
<feature type="domain" description="TRAF-type" evidence="7">
    <location>
        <begin position="244"/>
        <end position="290"/>
    </location>
</feature>
<dbReference type="InterPro" id="IPR017907">
    <property type="entry name" value="Znf_RING_CS"/>
</dbReference>
<evidence type="ECO:0000313" key="9">
    <source>
        <dbReference type="Proteomes" id="UP000182658"/>
    </source>
</evidence>
<feature type="domain" description="RING-type" evidence="6">
    <location>
        <begin position="107"/>
        <end position="146"/>
    </location>
</feature>
<gene>
    <name evidence="8" type="ORF">CONLIGDRAFT_415357</name>
</gene>
<reference evidence="8 9" key="1">
    <citation type="submission" date="2016-10" db="EMBL/GenBank/DDBJ databases">
        <title>Draft genome sequence of Coniochaeta ligniaria NRRL30616, a lignocellulolytic fungus for bioabatement of inhibitors in plant biomass hydrolysates.</title>
        <authorList>
            <consortium name="DOE Joint Genome Institute"/>
            <person name="Jimenez D.J."/>
            <person name="Hector R.E."/>
            <person name="Riley R."/>
            <person name="Sun H."/>
            <person name="Grigoriev I.V."/>
            <person name="Van Elsas J.D."/>
            <person name="Nichols N.N."/>
        </authorList>
    </citation>
    <scope>NUCLEOTIDE SEQUENCE [LARGE SCALE GENOMIC DNA]</scope>
    <source>
        <strain evidence="8 9">NRRL 30616</strain>
    </source>
</reference>
<feature type="compositionally biased region" description="Basic residues" evidence="5">
    <location>
        <begin position="341"/>
        <end position="352"/>
    </location>
</feature>
<evidence type="ECO:0000256" key="3">
    <source>
        <dbReference type="ARBA" id="ARBA00022833"/>
    </source>
</evidence>
<feature type="domain" description="TRAF-type" evidence="7">
    <location>
        <begin position="158"/>
        <end position="216"/>
    </location>
</feature>
<protein>
    <recommendedName>
        <fullName evidence="10">RING-type domain-containing protein</fullName>
    </recommendedName>
</protein>
<dbReference type="Pfam" id="PF02176">
    <property type="entry name" value="zf-TRAF"/>
    <property type="match status" value="2"/>
</dbReference>
<dbReference type="Pfam" id="PF13923">
    <property type="entry name" value="zf-C3HC4_2"/>
    <property type="match status" value="1"/>
</dbReference>
<dbReference type="InterPro" id="IPR001841">
    <property type="entry name" value="Znf_RING"/>
</dbReference>
<dbReference type="InParanoid" id="A0A1J7J1E0"/>
<organism evidence="8 9">
    <name type="scientific">Coniochaeta ligniaria NRRL 30616</name>
    <dbReference type="NCBI Taxonomy" id="1408157"/>
    <lineage>
        <taxon>Eukaryota</taxon>
        <taxon>Fungi</taxon>
        <taxon>Dikarya</taxon>
        <taxon>Ascomycota</taxon>
        <taxon>Pezizomycotina</taxon>
        <taxon>Sordariomycetes</taxon>
        <taxon>Sordariomycetidae</taxon>
        <taxon>Coniochaetales</taxon>
        <taxon>Coniochaetaceae</taxon>
        <taxon>Coniochaeta</taxon>
    </lineage>
</organism>
<keyword evidence="2 4" id="KW-0863">Zinc-finger</keyword>
<dbReference type="SUPFAM" id="SSF57850">
    <property type="entry name" value="RING/U-box"/>
    <property type="match status" value="1"/>
</dbReference>
<dbReference type="InterPro" id="IPR013083">
    <property type="entry name" value="Znf_RING/FYVE/PHD"/>
</dbReference>
<feature type="zinc finger region" description="TRAF-type" evidence="4">
    <location>
        <begin position="158"/>
        <end position="216"/>
    </location>
</feature>
<accession>A0A1J7J1E0</accession>
<keyword evidence="1 4" id="KW-0479">Metal-binding</keyword>
<keyword evidence="3 4" id="KW-0862">Zinc</keyword>
<evidence type="ECO:0000259" key="7">
    <source>
        <dbReference type="PROSITE" id="PS50145"/>
    </source>
</evidence>
<dbReference type="PANTHER" id="PTHR10131">
    <property type="entry name" value="TNF RECEPTOR ASSOCIATED FACTOR"/>
    <property type="match status" value="1"/>
</dbReference>
<feature type="region of interest" description="Disordered" evidence="5">
    <location>
        <begin position="1"/>
        <end position="92"/>
    </location>
</feature>
<evidence type="ECO:0000256" key="2">
    <source>
        <dbReference type="ARBA" id="ARBA00022771"/>
    </source>
</evidence>
<evidence type="ECO:0000256" key="1">
    <source>
        <dbReference type="ARBA" id="ARBA00022723"/>
    </source>
</evidence>
<dbReference type="Proteomes" id="UP000182658">
    <property type="component" value="Unassembled WGS sequence"/>
</dbReference>
<dbReference type="AlphaFoldDB" id="A0A1J7J1E0"/>
<dbReference type="OrthoDB" id="1630758at2759"/>
<feature type="region of interest" description="Disordered" evidence="5">
    <location>
        <begin position="337"/>
        <end position="388"/>
    </location>
</feature>
<feature type="compositionally biased region" description="Low complexity" evidence="5">
    <location>
        <begin position="361"/>
        <end position="375"/>
    </location>
</feature>
<feature type="compositionally biased region" description="Polar residues" evidence="5">
    <location>
        <begin position="376"/>
        <end position="388"/>
    </location>
</feature>
<sequence>MPPPPNTPVAGTRVPTPGPSGQWDARSYAEFRPVHIRSQPTSRPPTPGRQASSSRSASNSTRASTPAMPPETQHSPPPRPPRSPQPTPPLDYQDLAYVDEVDDTLICPICRTPFHEPITTKRCGHTFCTPCLRRAVDLQPICPIDRQPLAFVADQLCHPRIVSHQLDRLRVRCPNAGCGTVTTRGLIQTHYDRHCERTLVPCPDVGCARLVPREDVTSELGCLHREMRCRYCDAVVFLADRERHYDADCEGHTAKCLECNAVVVRHRMADHVMNHCPEAQTVCRFHAFGCSVAGARRFVELHEGSGCVYEAIGKLMRAQVEDRAVISDLRARLTAVERWSSKHTSRSPRPGHRPSGGEGYMSMSDLDLDDGPSSSAQSSFLNDSASNGAWESPEDYMLAQFERMEAKMEDLRKSVTELDGRHSVMLLNETMPLKDQITELRSNMGVLGFQLHNTLDEDGVRGPGSA</sequence>
<keyword evidence="9" id="KW-1185">Reference proteome</keyword>
<feature type="compositionally biased region" description="Low complexity" evidence="5">
    <location>
        <begin position="51"/>
        <end position="74"/>
    </location>
</feature>
<dbReference type="GO" id="GO:0008270">
    <property type="term" value="F:zinc ion binding"/>
    <property type="evidence" value="ECO:0007669"/>
    <property type="project" value="UniProtKB-KW"/>
</dbReference>
<dbReference type="Gene3D" id="3.30.40.10">
    <property type="entry name" value="Zinc/RING finger domain, C3HC4 (zinc finger)"/>
    <property type="match status" value="3"/>
</dbReference>
<evidence type="ECO:0000256" key="5">
    <source>
        <dbReference type="SAM" id="MobiDB-lite"/>
    </source>
</evidence>
<dbReference type="PANTHER" id="PTHR10131:SF94">
    <property type="entry name" value="TNF RECEPTOR-ASSOCIATED FACTOR 4"/>
    <property type="match status" value="1"/>
</dbReference>
<dbReference type="PROSITE" id="PS00518">
    <property type="entry name" value="ZF_RING_1"/>
    <property type="match status" value="1"/>
</dbReference>
<evidence type="ECO:0000259" key="6">
    <source>
        <dbReference type="PROSITE" id="PS50089"/>
    </source>
</evidence>
<dbReference type="SUPFAM" id="SSF49599">
    <property type="entry name" value="TRAF domain-like"/>
    <property type="match status" value="1"/>
</dbReference>
<dbReference type="SMART" id="SM00184">
    <property type="entry name" value="RING"/>
    <property type="match status" value="1"/>
</dbReference>
<feature type="zinc finger region" description="TRAF-type" evidence="4">
    <location>
        <begin position="244"/>
        <end position="290"/>
    </location>
</feature>